<dbReference type="Gene3D" id="2.60.200.20">
    <property type="match status" value="1"/>
</dbReference>
<comment type="caution">
    <text evidence="1">The sequence shown here is derived from an EMBL/GenBank/DDBJ whole genome shotgun (WGS) entry which is preliminary data.</text>
</comment>
<dbReference type="SUPFAM" id="SSF49879">
    <property type="entry name" value="SMAD/FHA domain"/>
    <property type="match status" value="1"/>
</dbReference>
<sequence length="265" mass="28313">MSAPPMALPRLRAADGRTLEVTGRVVVGRDETCDLPFPDEARLSRRALAVVLQAGGALLTCLSRTHGLVVDADGAVSRLPPATDDGPSAGYVLTRGSATVSGPAWGASSFSVTVTAVAAAPVVLTMDPAGTVTREPVRLRTGTKEFVTALMLCRHRLLDATDTAPPPEVPQLTRAVLEATNSWHLLHALAHDEATRKRLTGRIHEHLKALRVKLVRGGLAERGARLTPAVMVDLLLAAGTITRSDLRLLDDEAWLRAQEAQWWDA</sequence>
<dbReference type="Proteomes" id="UP001595947">
    <property type="component" value="Unassembled WGS sequence"/>
</dbReference>
<dbReference type="InterPro" id="IPR008984">
    <property type="entry name" value="SMAD_FHA_dom_sf"/>
</dbReference>
<protein>
    <submittedName>
        <fullName evidence="1">FHA domain-containing protein</fullName>
    </submittedName>
</protein>
<gene>
    <name evidence="1" type="ORF">ACFPBZ_05070</name>
</gene>
<proteinExistence type="predicted"/>
<name>A0ABV9YIN5_9PSEU</name>
<evidence type="ECO:0000313" key="1">
    <source>
        <dbReference type="EMBL" id="MFC5061567.1"/>
    </source>
</evidence>
<dbReference type="RefSeq" id="WP_378034921.1">
    <property type="nucleotide sequence ID" value="NZ_JBHSIV010000004.1"/>
</dbReference>
<organism evidence="1 2">
    <name type="scientific">Actinomycetospora atypica</name>
    <dbReference type="NCBI Taxonomy" id="1290095"/>
    <lineage>
        <taxon>Bacteria</taxon>
        <taxon>Bacillati</taxon>
        <taxon>Actinomycetota</taxon>
        <taxon>Actinomycetes</taxon>
        <taxon>Pseudonocardiales</taxon>
        <taxon>Pseudonocardiaceae</taxon>
        <taxon>Actinomycetospora</taxon>
    </lineage>
</organism>
<evidence type="ECO:0000313" key="2">
    <source>
        <dbReference type="Proteomes" id="UP001595947"/>
    </source>
</evidence>
<dbReference type="EMBL" id="JBHSIV010000004">
    <property type="protein sequence ID" value="MFC5061567.1"/>
    <property type="molecule type" value="Genomic_DNA"/>
</dbReference>
<accession>A0ABV9YIN5</accession>
<keyword evidence="2" id="KW-1185">Reference proteome</keyword>
<dbReference type="CDD" id="cd00060">
    <property type="entry name" value="FHA"/>
    <property type="match status" value="1"/>
</dbReference>
<reference evidence="2" key="1">
    <citation type="journal article" date="2019" name="Int. J. Syst. Evol. Microbiol.">
        <title>The Global Catalogue of Microorganisms (GCM) 10K type strain sequencing project: providing services to taxonomists for standard genome sequencing and annotation.</title>
        <authorList>
            <consortium name="The Broad Institute Genomics Platform"/>
            <consortium name="The Broad Institute Genome Sequencing Center for Infectious Disease"/>
            <person name="Wu L."/>
            <person name="Ma J."/>
        </authorList>
    </citation>
    <scope>NUCLEOTIDE SEQUENCE [LARGE SCALE GENOMIC DNA]</scope>
    <source>
        <strain evidence="2">CGMCC 4.7093</strain>
    </source>
</reference>